<organism evidence="1 2">
    <name type="scientific">Amnibacterium flavum</name>
    <dbReference type="NCBI Taxonomy" id="2173173"/>
    <lineage>
        <taxon>Bacteria</taxon>
        <taxon>Bacillati</taxon>
        <taxon>Actinomycetota</taxon>
        <taxon>Actinomycetes</taxon>
        <taxon>Micrococcales</taxon>
        <taxon>Microbacteriaceae</taxon>
        <taxon>Amnibacterium</taxon>
    </lineage>
</organism>
<accession>A0A2V1HMA2</accession>
<name>A0A2V1HMA2_9MICO</name>
<reference evidence="1 2" key="1">
    <citation type="submission" date="2018-05" db="EMBL/GenBank/DDBJ databases">
        <title>Amnibacterium sp. M8JJ-5, whole genome shotgun sequence.</title>
        <authorList>
            <person name="Tuo L."/>
        </authorList>
    </citation>
    <scope>NUCLEOTIDE SEQUENCE [LARGE SCALE GENOMIC DNA]</scope>
    <source>
        <strain evidence="1 2">M8JJ-5</strain>
    </source>
</reference>
<comment type="caution">
    <text evidence="1">The sequence shown here is derived from an EMBL/GenBank/DDBJ whole genome shotgun (WGS) entry which is preliminary data.</text>
</comment>
<dbReference type="AlphaFoldDB" id="A0A2V1HMA2"/>
<keyword evidence="2" id="KW-1185">Reference proteome</keyword>
<dbReference type="EMBL" id="QEOP01000003">
    <property type="protein sequence ID" value="PVZ93585.1"/>
    <property type="molecule type" value="Genomic_DNA"/>
</dbReference>
<dbReference type="OrthoDB" id="4791288at2"/>
<dbReference type="RefSeq" id="WP_116757570.1">
    <property type="nucleotide sequence ID" value="NZ_JBHUEX010000001.1"/>
</dbReference>
<dbReference type="Proteomes" id="UP000244893">
    <property type="component" value="Unassembled WGS sequence"/>
</dbReference>
<evidence type="ECO:0000313" key="1">
    <source>
        <dbReference type="EMBL" id="PVZ93585.1"/>
    </source>
</evidence>
<evidence type="ECO:0000313" key="2">
    <source>
        <dbReference type="Proteomes" id="UP000244893"/>
    </source>
</evidence>
<proteinExistence type="predicted"/>
<gene>
    <name evidence="1" type="ORF">DDQ50_14850</name>
</gene>
<protein>
    <submittedName>
        <fullName evidence="1">Uncharacterized protein</fullName>
    </submittedName>
</protein>
<sequence>MTRRARGSSDAAGAGLATLVVNATLSRIDALASVALAIDSRVVTPGTADAHVLLPRGERAYIEIPRFGEPPPLAIDIISDVSVEEARVAALELMIALTNSTPWEIRPMFR</sequence>